<dbReference type="PANTHER" id="PTHR45712:SF22">
    <property type="entry name" value="INSULIN-LIKE GROWTH FACTOR-BINDING PROTEIN COMPLEX ACID LABILE SUBUNIT"/>
    <property type="match status" value="1"/>
</dbReference>
<protein>
    <submittedName>
        <fullName evidence="5">Uncharacterized protein</fullName>
    </submittedName>
</protein>
<feature type="signal peptide" evidence="4">
    <location>
        <begin position="1"/>
        <end position="16"/>
    </location>
</feature>
<dbReference type="SUPFAM" id="SSF52058">
    <property type="entry name" value="L domain-like"/>
    <property type="match status" value="1"/>
</dbReference>
<keyword evidence="6" id="KW-1185">Reference proteome</keyword>
<dbReference type="Pfam" id="PF13855">
    <property type="entry name" value="LRR_8"/>
    <property type="match status" value="3"/>
</dbReference>
<dbReference type="Proteomes" id="UP001153620">
    <property type="component" value="Chromosome 4"/>
</dbReference>
<organism evidence="5 6">
    <name type="scientific">Chironomus riparius</name>
    <dbReference type="NCBI Taxonomy" id="315576"/>
    <lineage>
        <taxon>Eukaryota</taxon>
        <taxon>Metazoa</taxon>
        <taxon>Ecdysozoa</taxon>
        <taxon>Arthropoda</taxon>
        <taxon>Hexapoda</taxon>
        <taxon>Insecta</taxon>
        <taxon>Pterygota</taxon>
        <taxon>Neoptera</taxon>
        <taxon>Endopterygota</taxon>
        <taxon>Diptera</taxon>
        <taxon>Nematocera</taxon>
        <taxon>Chironomoidea</taxon>
        <taxon>Chironomidae</taxon>
        <taxon>Chironominae</taxon>
        <taxon>Chironomus</taxon>
    </lineage>
</organism>
<dbReference type="PANTHER" id="PTHR45712">
    <property type="entry name" value="AGAP008170-PA"/>
    <property type="match status" value="1"/>
</dbReference>
<dbReference type="InterPro" id="IPR003591">
    <property type="entry name" value="Leu-rich_rpt_typical-subtyp"/>
</dbReference>
<keyword evidence="4" id="KW-0732">Signal</keyword>
<dbReference type="Gene3D" id="1.10.287.1490">
    <property type="match status" value="1"/>
</dbReference>
<reference evidence="5" key="2">
    <citation type="submission" date="2022-10" db="EMBL/GenBank/DDBJ databases">
        <authorList>
            <consortium name="ENA_rothamsted_submissions"/>
            <consortium name="culmorum"/>
            <person name="King R."/>
        </authorList>
    </citation>
    <scope>NUCLEOTIDE SEQUENCE</scope>
</reference>
<dbReference type="OrthoDB" id="10631697at2759"/>
<reference evidence="5" key="1">
    <citation type="submission" date="2022-01" db="EMBL/GenBank/DDBJ databases">
        <authorList>
            <person name="King R."/>
        </authorList>
    </citation>
    <scope>NUCLEOTIDE SEQUENCE</scope>
</reference>
<name>A0A9N9X1D4_9DIPT</name>
<accession>A0A9N9X1D4</accession>
<keyword evidence="2" id="KW-0677">Repeat</keyword>
<evidence type="ECO:0000256" key="4">
    <source>
        <dbReference type="SAM" id="SignalP"/>
    </source>
</evidence>
<evidence type="ECO:0000256" key="1">
    <source>
        <dbReference type="ARBA" id="ARBA00022614"/>
    </source>
</evidence>
<evidence type="ECO:0000313" key="5">
    <source>
        <dbReference type="EMBL" id="CAG9811972.1"/>
    </source>
</evidence>
<proteinExistence type="predicted"/>
<dbReference type="InterPro" id="IPR032675">
    <property type="entry name" value="LRR_dom_sf"/>
</dbReference>
<evidence type="ECO:0000256" key="2">
    <source>
        <dbReference type="ARBA" id="ARBA00022737"/>
    </source>
</evidence>
<dbReference type="EMBL" id="OU895880">
    <property type="protein sequence ID" value="CAG9811972.1"/>
    <property type="molecule type" value="Genomic_DNA"/>
</dbReference>
<keyword evidence="3" id="KW-0175">Coiled coil</keyword>
<dbReference type="AlphaFoldDB" id="A0A9N9X1D4"/>
<keyword evidence="1" id="KW-0433">Leucine-rich repeat</keyword>
<sequence>MLLLLLSVIAFNVINASNPVIDLNCKTMRKTICYNNNLEILEQSMQIQKNDKTKYETLFINEANVEFLPIIIATTFPDIKVLKVIGSSLKSIEKSNFEGLEKVVEVNLEKNLISNLPANVFEPLKNIKKINLNSNKISSFPSKIFASNTKLMSITAVGNVISFISDQAFKNLANLKLLFISNNQIEDLRSGTFDDCVELKILSIHNNRLRHVPENIFNKNTNLEISQKHFVNNTCIDEFVKKETIDTIGDLKRAFKEHCKPLCYDEMEELKENVKDLNEKWGEANETIDDFKANLNNIKQELGTTNSKLEKCESSKVKLNLEMDKFKYETTKLKSEISNLNLEVQEKENSITNLTKSEEDLKSTIENCDQKIIKLNSTIETQLIEIESCKKDKEVYSKLFIVEATKSSNFTTDINDCKSQAENLTNELKITKELIEKNDKILLETKKELNIRNLALIGMENLNKGPCNENEFSCRSELNELKIQNQNFTQLLNRLQESKITQNPEAPFTINCKVEKVSEYLTCHVIDVKATSRDTKIYDILENSSLNNVNGLDFTDSKFIDFPAELTKRFENFRFFKSSDSVFLNFNENICEYSNKIEEFLVTSSDLGWSITLDNCKSLKSLQIENSGIREVSAKNSIFSLIKINLNGNKINKISKEFFSNFENLKSIQLANNKIESIDGNVFDGNNALETINLSENPIRKINGQIFTNNRQLATIFMKNSGCINDDAIGRSKIEKIKNNLLTKCV</sequence>
<evidence type="ECO:0000313" key="6">
    <source>
        <dbReference type="Proteomes" id="UP001153620"/>
    </source>
</evidence>
<evidence type="ECO:0000256" key="3">
    <source>
        <dbReference type="SAM" id="Coils"/>
    </source>
</evidence>
<feature type="coiled-coil region" evidence="3">
    <location>
        <begin position="260"/>
        <end position="357"/>
    </location>
</feature>
<dbReference type="Gene3D" id="3.80.10.10">
    <property type="entry name" value="Ribonuclease Inhibitor"/>
    <property type="match status" value="3"/>
</dbReference>
<dbReference type="SMART" id="SM00369">
    <property type="entry name" value="LRR_TYP"/>
    <property type="match status" value="7"/>
</dbReference>
<dbReference type="InterPro" id="IPR001611">
    <property type="entry name" value="Leu-rich_rpt"/>
</dbReference>
<gene>
    <name evidence="5" type="ORF">CHIRRI_LOCUS14779</name>
</gene>
<feature type="chain" id="PRO_5040216567" evidence="4">
    <location>
        <begin position="17"/>
        <end position="746"/>
    </location>
</feature>
<dbReference type="InterPro" id="IPR050333">
    <property type="entry name" value="SLRP"/>
</dbReference>